<keyword evidence="5 6" id="KW-0472">Membrane</keyword>
<dbReference type="EMBL" id="CP147846">
    <property type="protein sequence ID" value="WXG67413.1"/>
    <property type="molecule type" value="Genomic_DNA"/>
</dbReference>
<evidence type="ECO:0000259" key="7">
    <source>
        <dbReference type="Pfam" id="PF00482"/>
    </source>
</evidence>
<name>A0ABZ2PEC9_9NOCA</name>
<reference evidence="8 9" key="1">
    <citation type="submission" date="2024-03" db="EMBL/GenBank/DDBJ databases">
        <title>Natural products discovery in diverse microorganisms through a two-stage MS feature dereplication strategy.</title>
        <authorList>
            <person name="Zhang R."/>
        </authorList>
    </citation>
    <scope>NUCLEOTIDE SEQUENCE [LARGE SCALE GENOMIC DNA]</scope>
    <source>
        <strain evidence="8 9">18930</strain>
    </source>
</reference>
<accession>A0ABZ2PEC9</accession>
<feature type="transmembrane region" description="Helical" evidence="6">
    <location>
        <begin position="166"/>
        <end position="187"/>
    </location>
</feature>
<dbReference type="InterPro" id="IPR018076">
    <property type="entry name" value="T2SS_GspF_dom"/>
</dbReference>
<organism evidence="8 9">
    <name type="scientific">Rhodococcus sovatensis</name>
    <dbReference type="NCBI Taxonomy" id="1805840"/>
    <lineage>
        <taxon>Bacteria</taxon>
        <taxon>Bacillati</taxon>
        <taxon>Actinomycetota</taxon>
        <taxon>Actinomycetes</taxon>
        <taxon>Mycobacteriales</taxon>
        <taxon>Nocardiaceae</taxon>
        <taxon>Rhodococcus</taxon>
    </lineage>
</organism>
<evidence type="ECO:0000313" key="9">
    <source>
        <dbReference type="Proteomes" id="UP001432000"/>
    </source>
</evidence>
<keyword evidence="2" id="KW-1003">Cell membrane</keyword>
<evidence type="ECO:0000256" key="1">
    <source>
        <dbReference type="ARBA" id="ARBA00004651"/>
    </source>
</evidence>
<sequence>MIGVALMCVAAALVLVPLGTGPLDRVFGARLAGPRAEDQIQVNADPHATATTFDMMAACLRGGLPAGAAASAVSAIATGTASIALRTTADLLTLGATPDAAWAPVAATPEIESLARMAARSARSGASFADAVAELAEAERARAEDSAAAAAERAGVLISGPLGLCFLPAFICLGIVPVVVGLAGNVLGGGLL</sequence>
<dbReference type="Proteomes" id="UP001432000">
    <property type="component" value="Chromosome"/>
</dbReference>
<dbReference type="PANTHER" id="PTHR35007:SF3">
    <property type="entry name" value="POSSIBLE CONSERVED ALANINE RICH MEMBRANE PROTEIN"/>
    <property type="match status" value="1"/>
</dbReference>
<evidence type="ECO:0000256" key="4">
    <source>
        <dbReference type="ARBA" id="ARBA00022989"/>
    </source>
</evidence>
<dbReference type="PANTHER" id="PTHR35007">
    <property type="entry name" value="INTEGRAL MEMBRANE PROTEIN-RELATED"/>
    <property type="match status" value="1"/>
</dbReference>
<evidence type="ECO:0000256" key="3">
    <source>
        <dbReference type="ARBA" id="ARBA00022692"/>
    </source>
</evidence>
<feature type="domain" description="Type II secretion system protein GspF" evidence="7">
    <location>
        <begin position="54"/>
        <end position="172"/>
    </location>
</feature>
<evidence type="ECO:0000256" key="2">
    <source>
        <dbReference type="ARBA" id="ARBA00022475"/>
    </source>
</evidence>
<dbReference type="Pfam" id="PF00482">
    <property type="entry name" value="T2SSF"/>
    <property type="match status" value="1"/>
</dbReference>
<comment type="subcellular location">
    <subcellularLocation>
        <location evidence="1">Cell membrane</location>
        <topology evidence="1">Multi-pass membrane protein</topology>
    </subcellularLocation>
</comment>
<gene>
    <name evidence="8" type="ORF">WDS16_19480</name>
</gene>
<evidence type="ECO:0000313" key="8">
    <source>
        <dbReference type="EMBL" id="WXG67413.1"/>
    </source>
</evidence>
<proteinExistence type="predicted"/>
<dbReference type="RefSeq" id="WP_338886947.1">
    <property type="nucleotide sequence ID" value="NZ_CP147846.1"/>
</dbReference>
<evidence type="ECO:0000256" key="5">
    <source>
        <dbReference type="ARBA" id="ARBA00023136"/>
    </source>
</evidence>
<protein>
    <submittedName>
        <fullName evidence="8">Type II secretion system F family protein</fullName>
    </submittedName>
</protein>
<keyword evidence="9" id="KW-1185">Reference proteome</keyword>
<evidence type="ECO:0000256" key="6">
    <source>
        <dbReference type="SAM" id="Phobius"/>
    </source>
</evidence>
<keyword evidence="4 6" id="KW-1133">Transmembrane helix</keyword>
<keyword evidence="3 6" id="KW-0812">Transmembrane</keyword>